<reference evidence="4" key="1">
    <citation type="submission" date="2020-05" db="EMBL/GenBank/DDBJ databases">
        <authorList>
            <person name="Chiriac C."/>
            <person name="Salcher M."/>
            <person name="Ghai R."/>
            <person name="Kavagutti S V."/>
        </authorList>
    </citation>
    <scope>NUCLEOTIDE SEQUENCE</scope>
</reference>
<keyword evidence="2" id="KW-1015">Disulfide bond</keyword>
<dbReference type="Pfam" id="PF13385">
    <property type="entry name" value="Laminin_G_3"/>
    <property type="match status" value="1"/>
</dbReference>
<organism evidence="4">
    <name type="scientific">freshwater metagenome</name>
    <dbReference type="NCBI Taxonomy" id="449393"/>
    <lineage>
        <taxon>unclassified sequences</taxon>
        <taxon>metagenomes</taxon>
        <taxon>ecological metagenomes</taxon>
    </lineage>
</organism>
<dbReference type="SMART" id="SM00560">
    <property type="entry name" value="LamGL"/>
    <property type="match status" value="1"/>
</dbReference>
<evidence type="ECO:0000256" key="1">
    <source>
        <dbReference type="ARBA" id="ARBA00022729"/>
    </source>
</evidence>
<accession>A0A6J6DYG8</accession>
<dbReference type="Gene3D" id="2.60.120.200">
    <property type="match status" value="1"/>
</dbReference>
<dbReference type="InterPro" id="IPR013320">
    <property type="entry name" value="ConA-like_dom_sf"/>
</dbReference>
<name>A0A6J6DYG8_9ZZZZ</name>
<sequence>MFRRGIPSRSAFLSWRGFPLVVSLILSFLALSASVPPAQANDLTTGLVAYWNFENGSTLGTPLYGTLNLTNAGSPAYTNTGGYGSSKGLSLNGNSYLQASSYPSTLNGNNPYTIATWFKTASAGNGGILGYGTSSTCQGNNLRLNGSTNLHSYWYGCDLTSSTVPNFVGTWHHVAVTYDGTTLKFYYDGAFLNSGTGQTRATTGTNFYLGKTTADVAFNGVLDEVALYTKALTLAEVQSLKNGGLNYNAATTLTLSVAGNTRVVAIRQSLTLTSVASVEGRVTFRSNGKAVGGCVGVLTVSLTATCAWKPSIKGASQLTARLVPTQVASNAIANSSNYWISVAPRTNKRGG</sequence>
<protein>
    <submittedName>
        <fullName evidence="4">Unannotated protein</fullName>
    </submittedName>
</protein>
<keyword evidence="1" id="KW-0732">Signal</keyword>
<gene>
    <name evidence="4" type="ORF">UFOPK1683_00415</name>
</gene>
<dbReference type="AlphaFoldDB" id="A0A6J6DYG8"/>
<evidence type="ECO:0000256" key="2">
    <source>
        <dbReference type="ARBA" id="ARBA00023157"/>
    </source>
</evidence>
<dbReference type="InterPro" id="IPR006558">
    <property type="entry name" value="LamG-like"/>
</dbReference>
<dbReference type="EMBL" id="CAEZTL010000026">
    <property type="protein sequence ID" value="CAB4566108.1"/>
    <property type="molecule type" value="Genomic_DNA"/>
</dbReference>
<evidence type="ECO:0000313" key="4">
    <source>
        <dbReference type="EMBL" id="CAB4566108.1"/>
    </source>
</evidence>
<evidence type="ECO:0000259" key="3">
    <source>
        <dbReference type="SMART" id="SM00560"/>
    </source>
</evidence>
<feature type="domain" description="LamG-like jellyroll fold" evidence="3">
    <location>
        <begin position="110"/>
        <end position="235"/>
    </location>
</feature>
<dbReference type="SUPFAM" id="SSF49899">
    <property type="entry name" value="Concanavalin A-like lectins/glucanases"/>
    <property type="match status" value="1"/>
</dbReference>
<proteinExistence type="predicted"/>